<gene>
    <name evidence="3" type="ORF">D9757_005047</name>
</gene>
<accession>A0A8H5HSY1</accession>
<evidence type="ECO:0000313" key="3">
    <source>
        <dbReference type="EMBL" id="KAF5388952.1"/>
    </source>
</evidence>
<reference evidence="3 4" key="1">
    <citation type="journal article" date="2020" name="ISME J.">
        <title>Uncovering the hidden diversity of litter-decomposition mechanisms in mushroom-forming fungi.</title>
        <authorList>
            <person name="Floudas D."/>
            <person name="Bentzer J."/>
            <person name="Ahren D."/>
            <person name="Johansson T."/>
            <person name="Persson P."/>
            <person name="Tunlid A."/>
        </authorList>
    </citation>
    <scope>NUCLEOTIDE SEQUENCE [LARGE SCALE GENOMIC DNA]</scope>
    <source>
        <strain evidence="3 4">CBS 406.79</strain>
    </source>
</reference>
<keyword evidence="4" id="KW-1185">Reference proteome</keyword>
<dbReference type="InterPro" id="IPR041018">
    <property type="entry name" value="ADPRTs_Tse2"/>
</dbReference>
<dbReference type="AlphaFoldDB" id="A0A8H5HSY1"/>
<sequence>MHLRSCTHLKQRSIFSSTHRFHYSTAAPAKKANPPLLGRYTEIPYELFRINASKKVILRDYEDQKKKGRSSYDLVTQPDGLVHPKPGGTFEGPNGASVRPDGAMMQEVVRNFRGKNTTIYRLLPGHKLPDDLILLHEHSDHHSIQCRVPMTLAQLNKKLTQFCQENGEEMTKEEFVERYPFTV</sequence>
<dbReference type="EMBL" id="JAACJN010000025">
    <property type="protein sequence ID" value="KAF5388952.1"/>
    <property type="molecule type" value="Genomic_DNA"/>
</dbReference>
<evidence type="ECO:0000256" key="1">
    <source>
        <dbReference type="SAM" id="MobiDB-lite"/>
    </source>
</evidence>
<proteinExistence type="predicted"/>
<dbReference type="OrthoDB" id="10266325at2759"/>
<comment type="caution">
    <text evidence="3">The sequence shown here is derived from an EMBL/GenBank/DDBJ whole genome shotgun (WGS) entry which is preliminary data.</text>
</comment>
<evidence type="ECO:0000313" key="4">
    <source>
        <dbReference type="Proteomes" id="UP000518752"/>
    </source>
</evidence>
<organism evidence="3 4">
    <name type="scientific">Collybiopsis confluens</name>
    <dbReference type="NCBI Taxonomy" id="2823264"/>
    <lineage>
        <taxon>Eukaryota</taxon>
        <taxon>Fungi</taxon>
        <taxon>Dikarya</taxon>
        <taxon>Basidiomycota</taxon>
        <taxon>Agaricomycotina</taxon>
        <taxon>Agaricomycetes</taxon>
        <taxon>Agaricomycetidae</taxon>
        <taxon>Agaricales</taxon>
        <taxon>Marasmiineae</taxon>
        <taxon>Omphalotaceae</taxon>
        <taxon>Collybiopsis</taxon>
    </lineage>
</organism>
<protein>
    <recommendedName>
        <fullName evidence="2">Tse2 ADP-ribosyltransferase toxin domain-containing protein</fullName>
    </recommendedName>
</protein>
<feature type="domain" description="Tse2 ADP-ribosyltransferase toxin" evidence="2">
    <location>
        <begin position="46"/>
        <end position="175"/>
    </location>
</feature>
<name>A0A8H5HSY1_9AGAR</name>
<evidence type="ECO:0000259" key="2">
    <source>
        <dbReference type="Pfam" id="PF18648"/>
    </source>
</evidence>
<dbReference type="Pfam" id="PF18648">
    <property type="entry name" value="ADPRTs_Tse2"/>
    <property type="match status" value="1"/>
</dbReference>
<dbReference type="Proteomes" id="UP000518752">
    <property type="component" value="Unassembled WGS sequence"/>
</dbReference>
<feature type="region of interest" description="Disordered" evidence="1">
    <location>
        <begin position="68"/>
        <end position="94"/>
    </location>
</feature>